<name>A0A916X557_9SPHN</name>
<comment type="caution">
    <text evidence="2">The sequence shown here is derived from an EMBL/GenBank/DDBJ whole genome shotgun (WGS) entry which is preliminary data.</text>
</comment>
<evidence type="ECO:0000313" key="3">
    <source>
        <dbReference type="Proteomes" id="UP000608154"/>
    </source>
</evidence>
<reference evidence="2" key="1">
    <citation type="journal article" date="2014" name="Int. J. Syst. Evol. Microbiol.">
        <title>Complete genome sequence of Corynebacterium casei LMG S-19264T (=DSM 44701T), isolated from a smear-ripened cheese.</title>
        <authorList>
            <consortium name="US DOE Joint Genome Institute (JGI-PGF)"/>
            <person name="Walter F."/>
            <person name="Albersmeier A."/>
            <person name="Kalinowski J."/>
            <person name="Ruckert C."/>
        </authorList>
    </citation>
    <scope>NUCLEOTIDE SEQUENCE</scope>
    <source>
        <strain evidence="2">CGMCC 1.15095</strain>
    </source>
</reference>
<dbReference type="SUPFAM" id="SSF54427">
    <property type="entry name" value="NTF2-like"/>
    <property type="match status" value="1"/>
</dbReference>
<sequence>MEKDQLEALSARLGALEDIEAIRTLKARYCRALDQRRLDDLRETFVPDGAIVAYEGFPEFSDREEFIATFEQLGCAPGVFDIHHAVNPEIALTGPDEAVGKWSLHFKSIIAAQSTIITMGVEYDDRYVRRDGRWWIAETRTTRPFCLIEAIDEQSRPTYVTVGAAPESYA</sequence>
<organism evidence="2 3">
    <name type="scientific">Novosphingobium endophyticum</name>
    <dbReference type="NCBI Taxonomy" id="1955250"/>
    <lineage>
        <taxon>Bacteria</taxon>
        <taxon>Pseudomonadati</taxon>
        <taxon>Pseudomonadota</taxon>
        <taxon>Alphaproteobacteria</taxon>
        <taxon>Sphingomonadales</taxon>
        <taxon>Sphingomonadaceae</taxon>
        <taxon>Novosphingobium</taxon>
    </lineage>
</organism>
<dbReference type="Proteomes" id="UP000608154">
    <property type="component" value="Unassembled WGS sequence"/>
</dbReference>
<dbReference type="EMBL" id="BMHK01000018">
    <property type="protein sequence ID" value="GGC06791.1"/>
    <property type="molecule type" value="Genomic_DNA"/>
</dbReference>
<dbReference type="Pfam" id="PF13577">
    <property type="entry name" value="SnoaL_4"/>
    <property type="match status" value="1"/>
</dbReference>
<dbReference type="InterPro" id="IPR032710">
    <property type="entry name" value="NTF2-like_dom_sf"/>
</dbReference>
<dbReference type="RefSeq" id="WP_188772055.1">
    <property type="nucleotide sequence ID" value="NZ_BMHK01000018.1"/>
</dbReference>
<evidence type="ECO:0000313" key="2">
    <source>
        <dbReference type="EMBL" id="GGC06791.1"/>
    </source>
</evidence>
<protein>
    <recommendedName>
        <fullName evidence="1">SnoaL-like domain-containing protein</fullName>
    </recommendedName>
</protein>
<dbReference type="AlphaFoldDB" id="A0A916X557"/>
<gene>
    <name evidence="2" type="ORF">GCM10011494_26820</name>
</gene>
<dbReference type="InterPro" id="IPR037401">
    <property type="entry name" value="SnoaL-like"/>
</dbReference>
<proteinExistence type="predicted"/>
<evidence type="ECO:0000259" key="1">
    <source>
        <dbReference type="Pfam" id="PF13577"/>
    </source>
</evidence>
<accession>A0A916X557</accession>
<feature type="domain" description="SnoaL-like" evidence="1">
    <location>
        <begin position="15"/>
        <end position="139"/>
    </location>
</feature>
<dbReference type="Gene3D" id="3.10.450.50">
    <property type="match status" value="1"/>
</dbReference>
<keyword evidence="3" id="KW-1185">Reference proteome</keyword>
<reference evidence="2" key="2">
    <citation type="submission" date="2020-09" db="EMBL/GenBank/DDBJ databases">
        <authorList>
            <person name="Sun Q."/>
            <person name="Zhou Y."/>
        </authorList>
    </citation>
    <scope>NUCLEOTIDE SEQUENCE</scope>
    <source>
        <strain evidence="2">CGMCC 1.15095</strain>
    </source>
</reference>